<sequence length="859" mass="95146">MNPLQWNEQVNEAVTKRLQLWQQRSNESPMTWVTELIEYLNSVGVELPSCELVELLVSQICSENGKDHPSMWKFLHQALTSRLVFPLQLISLLSYKVFRCRNFHPHAYALFLPLLHQHVFNFHPIASHSCNNKIIKSIDSVLHFSETFKIHDLELGHVFVLFFFNIIIALIDSTLNDWGLQVTFNERSCLVPKGDQYMEIDHNVMHNFKKGDYHEQIRKRNAITALERLQFLESLELASSELKLVNQVLRKVSTRIRGVSHFDYSLNKHQVVGMIVDVGSCKALLKSNYRSCWVPLDIYMENAMNSRQIPIKSAIEVLTEGIKTLQIFNQASWHETFLALWLSALRLVQRERDPPEGPIPHLEARLCMLLSIVPLAIVNVLRDDTENNLSTVPVPMRSQYKPEMKSDGSIKLGLTSSVQVLGHFSGLLCPPALVVDAANQAAKKAASFIYNSMNEKGESFTSIHANANTKAGGNLRHLIVEACIARNLMDTSVYFWPGYVSTSVMSLSDSSPLEKSPWLTFMDGTPLNNSLINALTATPASSLAEIEKLYYIALNGTEVERPAAAKILCGASLSRGWYIQEHVVRYVVKLLASPVPHSHSGTWGLLVDNMSMLSAVLRGASCVDTVHILSLHGVVPTVAASLLPLCEAFGSITPTPNSTGDEPSTSVYMAFSLAFLFLIRLWKFCTPPLDQCITEGGIAVGGLEYLLTLHNNCVMSSQDKLKSNQNLLDSAFKPVSIDSFPKLRALYCQYKSCVASTLSGISTGNSSHQTASVILSMIYQKMSKGGISSSNCSSPNSSNACSSLINSGDDALQRPVLPAWEVLEALPFVLEAILTACVHGRLSSRDLTTGLLDASFACM</sequence>
<name>A0A2K3NZE1_TRIPR</name>
<dbReference type="Proteomes" id="UP000236291">
    <property type="component" value="Unassembled WGS sequence"/>
</dbReference>
<comment type="caution">
    <text evidence="2">The sequence shown here is derived from an EMBL/GenBank/DDBJ whole genome shotgun (WGS) entry which is preliminary data.</text>
</comment>
<protein>
    <recommendedName>
        <fullName evidence="5">Mediator of RNA polymerase II transcription subunit 33a-like protein</fullName>
    </recommendedName>
</protein>
<evidence type="ECO:0000313" key="1">
    <source>
        <dbReference type="EMBL" id="PNY08394.1"/>
    </source>
</evidence>
<dbReference type="STRING" id="57577.A0A2K3NZE1"/>
<dbReference type="AlphaFoldDB" id="A0A2K3NZE1"/>
<gene>
    <name evidence="1" type="ORF">L195_g004916</name>
    <name evidence="2" type="ORF">L195_g004937</name>
    <name evidence="3" type="ORF">L195_g005351</name>
</gene>
<reference evidence="2 4" key="1">
    <citation type="journal article" date="2014" name="Am. J. Bot.">
        <title>Genome assembly and annotation for red clover (Trifolium pratense; Fabaceae).</title>
        <authorList>
            <person name="Istvanek J."/>
            <person name="Jaros M."/>
            <person name="Krenek A."/>
            <person name="Repkova J."/>
        </authorList>
    </citation>
    <scope>NUCLEOTIDE SEQUENCE [LARGE SCALE GENOMIC DNA]</scope>
    <source>
        <strain evidence="4">cv. Tatra</strain>
        <tissue evidence="2">Young leaves</tissue>
    </source>
</reference>
<evidence type="ECO:0000313" key="3">
    <source>
        <dbReference type="EMBL" id="PNY08815.1"/>
    </source>
</evidence>
<dbReference type="GO" id="GO:2000762">
    <property type="term" value="P:regulation of phenylpropanoid metabolic process"/>
    <property type="evidence" value="ECO:0007669"/>
    <property type="project" value="InterPro"/>
</dbReference>
<dbReference type="EMBL" id="ASHM01002496">
    <property type="protein sequence ID" value="PNY08415.1"/>
    <property type="molecule type" value="Genomic_DNA"/>
</dbReference>
<evidence type="ECO:0008006" key="5">
    <source>
        <dbReference type="Google" id="ProtNLM"/>
    </source>
</evidence>
<accession>A0A2K3NZE1</accession>
<proteinExistence type="predicted"/>
<dbReference type="EMBL" id="ASHM01002755">
    <property type="protein sequence ID" value="PNY08815.1"/>
    <property type="molecule type" value="Genomic_DNA"/>
</dbReference>
<dbReference type="EMBL" id="ASHM01002482">
    <property type="protein sequence ID" value="PNY08394.1"/>
    <property type="molecule type" value="Genomic_DNA"/>
</dbReference>
<organism evidence="2 4">
    <name type="scientific">Trifolium pratense</name>
    <name type="common">Red clover</name>
    <dbReference type="NCBI Taxonomy" id="57577"/>
    <lineage>
        <taxon>Eukaryota</taxon>
        <taxon>Viridiplantae</taxon>
        <taxon>Streptophyta</taxon>
        <taxon>Embryophyta</taxon>
        <taxon>Tracheophyta</taxon>
        <taxon>Spermatophyta</taxon>
        <taxon>Magnoliopsida</taxon>
        <taxon>eudicotyledons</taxon>
        <taxon>Gunneridae</taxon>
        <taxon>Pentapetalae</taxon>
        <taxon>rosids</taxon>
        <taxon>fabids</taxon>
        <taxon>Fabales</taxon>
        <taxon>Fabaceae</taxon>
        <taxon>Papilionoideae</taxon>
        <taxon>50 kb inversion clade</taxon>
        <taxon>NPAAA clade</taxon>
        <taxon>Hologalegina</taxon>
        <taxon>IRL clade</taxon>
        <taxon>Trifolieae</taxon>
        <taxon>Trifolium</taxon>
    </lineage>
</organism>
<reference evidence="2 4" key="2">
    <citation type="journal article" date="2017" name="Front. Plant Sci.">
        <title>Gene Classification and Mining of Molecular Markers Useful in Red Clover (Trifolium pratense) Breeding.</title>
        <authorList>
            <person name="Istvanek J."/>
            <person name="Dluhosova J."/>
            <person name="Dluhos P."/>
            <person name="Patkova L."/>
            <person name="Nedelnik J."/>
            <person name="Repkova J."/>
        </authorList>
    </citation>
    <scope>NUCLEOTIDE SEQUENCE [LARGE SCALE GENOMIC DNA]</scope>
    <source>
        <strain evidence="4">cv. Tatra</strain>
        <tissue evidence="2">Young leaves</tissue>
    </source>
</reference>
<dbReference type="GO" id="GO:0016592">
    <property type="term" value="C:mediator complex"/>
    <property type="evidence" value="ECO:0007669"/>
    <property type="project" value="InterPro"/>
</dbReference>
<dbReference type="PANTHER" id="PTHR33739">
    <property type="entry name" value="OS07G0681500 PROTEIN"/>
    <property type="match status" value="1"/>
</dbReference>
<evidence type="ECO:0000313" key="2">
    <source>
        <dbReference type="EMBL" id="PNY08415.1"/>
    </source>
</evidence>
<dbReference type="InterPro" id="IPR039638">
    <property type="entry name" value="MED33A/B"/>
</dbReference>
<dbReference type="PANTHER" id="PTHR33739:SF3">
    <property type="entry name" value="OS07G0681500 PROTEIN"/>
    <property type="match status" value="1"/>
</dbReference>
<evidence type="ECO:0000313" key="4">
    <source>
        <dbReference type="Proteomes" id="UP000236291"/>
    </source>
</evidence>